<dbReference type="Gene3D" id="1.20.890.10">
    <property type="entry name" value="cAMP-dependent protein kinase regulatory subunit, dimerization-anchoring domain"/>
    <property type="match status" value="1"/>
</dbReference>
<dbReference type="OrthoDB" id="417678at2759"/>
<keyword evidence="3" id="KW-0539">Nucleus</keyword>
<dbReference type="Proteomes" id="UP000012174">
    <property type="component" value="Unassembled WGS sequence"/>
</dbReference>
<dbReference type="CDD" id="cd22965">
    <property type="entry name" value="DD_DPY30_SDC1"/>
    <property type="match status" value="1"/>
</dbReference>
<dbReference type="eggNOG" id="KOG4109">
    <property type="taxonomic scope" value="Eukaryota"/>
</dbReference>
<feature type="compositionally biased region" description="Polar residues" evidence="4">
    <location>
        <begin position="1"/>
        <end position="13"/>
    </location>
</feature>
<feature type="compositionally biased region" description="Low complexity" evidence="4">
    <location>
        <begin position="69"/>
        <end position="81"/>
    </location>
</feature>
<dbReference type="Pfam" id="PF05186">
    <property type="entry name" value="Dpy-30"/>
    <property type="match status" value="1"/>
</dbReference>
<feature type="region of interest" description="Disordered" evidence="4">
    <location>
        <begin position="1"/>
        <end position="137"/>
    </location>
</feature>
<proteinExistence type="inferred from homology"/>
<feature type="compositionally biased region" description="Low complexity" evidence="4">
    <location>
        <begin position="94"/>
        <end position="106"/>
    </location>
</feature>
<evidence type="ECO:0000313" key="6">
    <source>
        <dbReference type="Proteomes" id="UP000012174"/>
    </source>
</evidence>
<evidence type="ECO:0000256" key="1">
    <source>
        <dbReference type="ARBA" id="ARBA00004123"/>
    </source>
</evidence>
<dbReference type="KEGG" id="ela:UCREL1_4682"/>
<evidence type="ECO:0000313" key="5">
    <source>
        <dbReference type="EMBL" id="EMR68313.1"/>
    </source>
</evidence>
<dbReference type="HOGENOM" id="CLU_115916_0_0_1"/>
<feature type="compositionally biased region" description="Polar residues" evidence="4">
    <location>
        <begin position="107"/>
        <end position="118"/>
    </location>
</feature>
<name>M7SUW3_EUTLA</name>
<comment type="subcellular location">
    <subcellularLocation>
        <location evidence="1">Nucleus</location>
    </subcellularLocation>
</comment>
<feature type="compositionally biased region" description="Low complexity" evidence="4">
    <location>
        <begin position="31"/>
        <end position="42"/>
    </location>
</feature>
<evidence type="ECO:0000256" key="4">
    <source>
        <dbReference type="SAM" id="MobiDB-lite"/>
    </source>
</evidence>
<dbReference type="STRING" id="1287681.M7SUW3"/>
<sequence length="181" mass="18370">MADSETTLKSTTPIPAPGIGASTNANHEAATDATTTPGAGTPSITETAEKDIAMPDAPGAANSVDQTHSPIPNATTTNAASPAPPARTGTPLRNTTAAGATTTNGAESNTSRAASQHPDQGFTIPTEAPNHGAPVRQYLNSNVTGPLLEGLKALAKDKPKDPLRVLGEFLLQRSKELETSA</sequence>
<dbReference type="InterPro" id="IPR049629">
    <property type="entry name" value="DPY30_SDC1_DD"/>
</dbReference>
<dbReference type="EMBL" id="KB706262">
    <property type="protein sequence ID" value="EMR68313.1"/>
    <property type="molecule type" value="Genomic_DNA"/>
</dbReference>
<dbReference type="GO" id="GO:0005634">
    <property type="term" value="C:nucleus"/>
    <property type="evidence" value="ECO:0007669"/>
    <property type="project" value="UniProtKB-SubCell"/>
</dbReference>
<gene>
    <name evidence="5" type="ORF">UCREL1_4682</name>
</gene>
<dbReference type="OMA" id="KCNANSL"/>
<dbReference type="InterPro" id="IPR007858">
    <property type="entry name" value="Dpy-30_motif"/>
</dbReference>
<protein>
    <submittedName>
        <fullName evidence="5">Putative dpy-30 domain-containing protein</fullName>
    </submittedName>
</protein>
<evidence type="ECO:0000256" key="3">
    <source>
        <dbReference type="ARBA" id="ARBA00023242"/>
    </source>
</evidence>
<dbReference type="AlphaFoldDB" id="M7SUW3"/>
<keyword evidence="6" id="KW-1185">Reference proteome</keyword>
<comment type="similarity">
    <text evidence="2">Belongs to the dpy-30 family.</text>
</comment>
<evidence type="ECO:0000256" key="2">
    <source>
        <dbReference type="ARBA" id="ARBA00010849"/>
    </source>
</evidence>
<accession>M7SUW3</accession>
<reference evidence="6" key="1">
    <citation type="journal article" date="2013" name="Genome Announc.">
        <title>Draft genome sequence of the grapevine dieback fungus Eutypa lata UCR-EL1.</title>
        <authorList>
            <person name="Blanco-Ulate B."/>
            <person name="Rolshausen P.E."/>
            <person name="Cantu D."/>
        </authorList>
    </citation>
    <scope>NUCLEOTIDE SEQUENCE [LARGE SCALE GENOMIC DNA]</scope>
    <source>
        <strain evidence="6">UCR-EL1</strain>
    </source>
</reference>
<organism evidence="5 6">
    <name type="scientific">Eutypa lata (strain UCR-EL1)</name>
    <name type="common">Grapevine dieback disease fungus</name>
    <name type="synonym">Eutypa armeniacae</name>
    <dbReference type="NCBI Taxonomy" id="1287681"/>
    <lineage>
        <taxon>Eukaryota</taxon>
        <taxon>Fungi</taxon>
        <taxon>Dikarya</taxon>
        <taxon>Ascomycota</taxon>
        <taxon>Pezizomycotina</taxon>
        <taxon>Sordariomycetes</taxon>
        <taxon>Xylariomycetidae</taxon>
        <taxon>Xylariales</taxon>
        <taxon>Diatrypaceae</taxon>
        <taxon>Eutypa</taxon>
    </lineage>
</organism>